<evidence type="ECO:0000256" key="14">
    <source>
        <dbReference type="SAM" id="Phobius"/>
    </source>
</evidence>
<dbReference type="PANTHER" id="PTHR45569">
    <property type="entry name" value="SENSOR PROTEIN KDPD"/>
    <property type="match status" value="1"/>
</dbReference>
<keyword evidence="5" id="KW-0808">Transferase</keyword>
<dbReference type="GO" id="GO:0005886">
    <property type="term" value="C:plasma membrane"/>
    <property type="evidence" value="ECO:0007669"/>
    <property type="project" value="TreeGrafter"/>
</dbReference>
<gene>
    <name evidence="16" type="ORF">J0I24_06720</name>
</gene>
<organism evidence="16 17">
    <name type="scientific">Thiomonas arsenitoxydans (strain DSM 22701 / CIP 110005 / 3As)</name>
    <dbReference type="NCBI Taxonomy" id="426114"/>
    <lineage>
        <taxon>Bacteria</taxon>
        <taxon>Pseudomonadati</taxon>
        <taxon>Pseudomonadota</taxon>
        <taxon>Betaproteobacteria</taxon>
        <taxon>Burkholderiales</taxon>
        <taxon>Thiomonas</taxon>
    </lineage>
</organism>
<comment type="catalytic activity">
    <reaction evidence="1">
        <text>ATP + protein L-histidine = ADP + protein N-phospho-L-histidine.</text>
        <dbReference type="EC" id="2.7.13.3"/>
    </reaction>
</comment>
<dbReference type="InterPro" id="IPR052023">
    <property type="entry name" value="Histidine_kinase_KdpD"/>
</dbReference>
<comment type="caution">
    <text evidence="16">The sequence shown here is derived from an EMBL/GenBank/DDBJ whole genome shotgun (WGS) entry which is preliminary data.</text>
</comment>
<dbReference type="Gene3D" id="3.40.50.300">
    <property type="entry name" value="P-loop containing nucleotide triphosphate hydrolases"/>
    <property type="match status" value="1"/>
</dbReference>
<dbReference type="SUPFAM" id="SSF52540">
    <property type="entry name" value="P-loop containing nucleoside triphosphate hydrolases"/>
    <property type="match status" value="1"/>
</dbReference>
<dbReference type="SUPFAM" id="SSF47384">
    <property type="entry name" value="Homodimeric domain of signal transducing histidine kinase"/>
    <property type="match status" value="1"/>
</dbReference>
<evidence type="ECO:0000256" key="5">
    <source>
        <dbReference type="ARBA" id="ARBA00022679"/>
    </source>
</evidence>
<evidence type="ECO:0000256" key="12">
    <source>
        <dbReference type="ARBA" id="ARBA00023136"/>
    </source>
</evidence>
<dbReference type="InterPro" id="IPR036890">
    <property type="entry name" value="HATPase_C_sf"/>
</dbReference>
<dbReference type="AlphaFoldDB" id="A0A8I1MWR6"/>
<dbReference type="Gene3D" id="1.20.120.620">
    <property type="entry name" value="Backbone structure of the membrane domain of e. Coli histidine kinase receptor kdpd"/>
    <property type="match status" value="1"/>
</dbReference>
<feature type="transmembrane region" description="Helical" evidence="14">
    <location>
        <begin position="452"/>
        <end position="469"/>
    </location>
</feature>
<dbReference type="Gene3D" id="3.30.565.10">
    <property type="entry name" value="Histidine kinase-like ATPase, C-terminal domain"/>
    <property type="match status" value="1"/>
</dbReference>
<keyword evidence="11" id="KW-0902">Two-component regulatory system</keyword>
<dbReference type="EMBL" id="JAFKMR010000014">
    <property type="protein sequence ID" value="MBN8743986.1"/>
    <property type="molecule type" value="Genomic_DNA"/>
</dbReference>
<dbReference type="InterPro" id="IPR003594">
    <property type="entry name" value="HATPase_dom"/>
</dbReference>
<dbReference type="GO" id="GO:0000155">
    <property type="term" value="F:phosphorelay sensor kinase activity"/>
    <property type="evidence" value="ECO:0007669"/>
    <property type="project" value="InterPro"/>
</dbReference>
<dbReference type="InterPro" id="IPR003661">
    <property type="entry name" value="HisK_dim/P_dom"/>
</dbReference>
<dbReference type="GO" id="GO:0005737">
    <property type="term" value="C:cytoplasm"/>
    <property type="evidence" value="ECO:0007669"/>
    <property type="project" value="UniProtKB-ARBA"/>
</dbReference>
<dbReference type="Proteomes" id="UP000664800">
    <property type="component" value="Unassembled WGS sequence"/>
</dbReference>
<dbReference type="SUPFAM" id="SSF55781">
    <property type="entry name" value="GAF domain-like"/>
    <property type="match status" value="1"/>
</dbReference>
<dbReference type="Gene3D" id="3.30.450.40">
    <property type="match status" value="1"/>
</dbReference>
<evidence type="ECO:0000313" key="16">
    <source>
        <dbReference type="EMBL" id="MBN8743986.1"/>
    </source>
</evidence>
<evidence type="ECO:0000256" key="13">
    <source>
        <dbReference type="ARBA" id="ARBA00057300"/>
    </source>
</evidence>
<dbReference type="EC" id="2.7.13.3" evidence="3"/>
<dbReference type="SUPFAM" id="SSF55874">
    <property type="entry name" value="ATPase domain of HSP90 chaperone/DNA topoisomerase II/histidine kinase"/>
    <property type="match status" value="1"/>
</dbReference>
<dbReference type="Pfam" id="PF13493">
    <property type="entry name" value="DUF4118"/>
    <property type="match status" value="1"/>
</dbReference>
<evidence type="ECO:0000256" key="3">
    <source>
        <dbReference type="ARBA" id="ARBA00012438"/>
    </source>
</evidence>
<dbReference type="GO" id="GO:0042802">
    <property type="term" value="F:identical protein binding"/>
    <property type="evidence" value="ECO:0007669"/>
    <property type="project" value="UniProtKB-ARBA"/>
</dbReference>
<dbReference type="InterPro" id="IPR036097">
    <property type="entry name" value="HisK_dim/P_sf"/>
</dbReference>
<evidence type="ECO:0000256" key="4">
    <source>
        <dbReference type="ARBA" id="ARBA00022553"/>
    </source>
</evidence>
<dbReference type="Pfam" id="PF02518">
    <property type="entry name" value="HATPase_c"/>
    <property type="match status" value="1"/>
</dbReference>
<dbReference type="Gene3D" id="3.40.50.620">
    <property type="entry name" value="HUPs"/>
    <property type="match status" value="1"/>
</dbReference>
<evidence type="ECO:0000256" key="1">
    <source>
        <dbReference type="ARBA" id="ARBA00000085"/>
    </source>
</evidence>
<dbReference type="PRINTS" id="PR00344">
    <property type="entry name" value="BCTRLSENSOR"/>
</dbReference>
<dbReference type="CDD" id="cd00075">
    <property type="entry name" value="HATPase"/>
    <property type="match status" value="1"/>
</dbReference>
<evidence type="ECO:0000256" key="9">
    <source>
        <dbReference type="ARBA" id="ARBA00022840"/>
    </source>
</evidence>
<evidence type="ECO:0000313" key="17">
    <source>
        <dbReference type="Proteomes" id="UP000664800"/>
    </source>
</evidence>
<evidence type="ECO:0000256" key="6">
    <source>
        <dbReference type="ARBA" id="ARBA00022692"/>
    </source>
</evidence>
<dbReference type="RefSeq" id="WP_276729359.1">
    <property type="nucleotide sequence ID" value="NZ_JAFKMR010000014.1"/>
</dbReference>
<dbReference type="InterPro" id="IPR025201">
    <property type="entry name" value="KdpD_TM"/>
</dbReference>
<dbReference type="Pfam" id="PF13492">
    <property type="entry name" value="GAF_3"/>
    <property type="match status" value="1"/>
</dbReference>
<dbReference type="SMART" id="SM00387">
    <property type="entry name" value="HATPase_c"/>
    <property type="match status" value="1"/>
</dbReference>
<keyword evidence="10 14" id="KW-1133">Transmembrane helix</keyword>
<evidence type="ECO:0000256" key="8">
    <source>
        <dbReference type="ARBA" id="ARBA00022777"/>
    </source>
</evidence>
<accession>A0A8I1MWR6</accession>
<dbReference type="InterPro" id="IPR038318">
    <property type="entry name" value="KdpD_sf"/>
</dbReference>
<name>A0A8I1MWR6_THIA3</name>
<dbReference type="InterPro" id="IPR005467">
    <property type="entry name" value="His_kinase_dom"/>
</dbReference>
<keyword evidence="8" id="KW-0418">Kinase</keyword>
<feature type="domain" description="Histidine kinase" evidence="15">
    <location>
        <begin position="676"/>
        <end position="895"/>
    </location>
</feature>
<evidence type="ECO:0000256" key="7">
    <source>
        <dbReference type="ARBA" id="ARBA00022741"/>
    </source>
</evidence>
<keyword evidence="4" id="KW-0597">Phosphoprotein</keyword>
<dbReference type="PANTHER" id="PTHR45569:SF1">
    <property type="entry name" value="SENSOR PROTEIN KDPD"/>
    <property type="match status" value="1"/>
</dbReference>
<dbReference type="PROSITE" id="PS50109">
    <property type="entry name" value="HIS_KIN"/>
    <property type="match status" value="1"/>
</dbReference>
<keyword evidence="6 14" id="KW-0812">Transmembrane</keyword>
<evidence type="ECO:0000256" key="2">
    <source>
        <dbReference type="ARBA" id="ARBA00004141"/>
    </source>
</evidence>
<dbReference type="InterPro" id="IPR003018">
    <property type="entry name" value="GAF"/>
</dbReference>
<dbReference type="InterPro" id="IPR027417">
    <property type="entry name" value="P-loop_NTPase"/>
</dbReference>
<evidence type="ECO:0000256" key="10">
    <source>
        <dbReference type="ARBA" id="ARBA00022989"/>
    </source>
</evidence>
<dbReference type="GO" id="GO:0005524">
    <property type="term" value="F:ATP binding"/>
    <property type="evidence" value="ECO:0007669"/>
    <property type="project" value="UniProtKB-KW"/>
</dbReference>
<feature type="transmembrane region" description="Helical" evidence="14">
    <location>
        <begin position="406"/>
        <end position="423"/>
    </location>
</feature>
<sequence length="914" mass="98988">MTDPDIRPSPDALLAQVQQDAEQAQRGRLKLFFGASPGVGKTYAMLMAARRLRDEGVDVCVGLVETHGRAETARLLEGLEQIPLREVRHGAHLLREFDPAAALARRPAVLLVDELAHSNAPGSRHPKRWQDVEELLDAGIDLYTTLNVQHLESVSDIVGGITGVQVRETLPDRIFERADEVVLVDLPPDDLLQRLKDGKVYLPEQAAHAVRNFFRKGNLLALRQLALRLTAEQVEGEMRDYRSRRVGGAVWDAAEALLVCAGPRDDIGLVRAAARLADALHARWHVITVETPALQGASEAQRDHALALLQRARDLGAQTAMLAGPHAAEAALAYARTHNLNRVVLGRAPRWPWWRRVLGRSTTAVLARQAPDLDLILITRDARSPPTALAGLHPALPSADALMRRYLAALLISGAITLLASPLRSYFDLSNTVMLFMLGVVAVALRFGRGPAALAAVVNVLAFDFFYVPPRFSFAVSDVQYVFTFSVMLGVGLLIGHLTSHLHFQARVAGQRERRTHDLYELSRELSGALTVDQVAEIGTRVVQASFRCRATLLVLGLDERPQPAADVAADALLPFDAELARWCLQRGAPAGQGTDTLPGAPLFYLPLKAPMRVRGVLVVDPGNTRLSTIPELRRLLETCATQIAIALERIHFVSVAQDTLLAMQAERMRNSLLSALSHDLRTPLTALVGTAEVLSTRLAAHPPGDAATLHGQALSLLQQSRRLARMVDDLLDMARLQSGQVTLRQDWQSVEELVGSALRAVDAAALAQHPLQIDLPADFPLVRADAVLLERVLVNLLDNALKFTPPGTPLGVRARVRGAEAEITVWDRGPGLPAGRERAVFETFTRGDPESPIPGVGLGLAICRAIVEAHGGRVTAANAPEGGAAFNVRLPLHEMPPLDAAAELGTEPAGPTP</sequence>
<keyword evidence="9" id="KW-0067">ATP-binding</keyword>
<proteinExistence type="predicted"/>
<dbReference type="FunFam" id="3.30.565.10:FF:000042">
    <property type="entry name" value="Two-component sensor histidine kinase KdpD"/>
    <property type="match status" value="1"/>
</dbReference>
<dbReference type="InterPro" id="IPR004358">
    <property type="entry name" value="Sig_transdc_His_kin-like_C"/>
</dbReference>
<dbReference type="InterPro" id="IPR014729">
    <property type="entry name" value="Rossmann-like_a/b/a_fold"/>
</dbReference>
<dbReference type="CDD" id="cd00082">
    <property type="entry name" value="HisKA"/>
    <property type="match status" value="1"/>
</dbReference>
<dbReference type="Gene3D" id="1.10.287.130">
    <property type="match status" value="1"/>
</dbReference>
<feature type="transmembrane region" description="Helical" evidence="14">
    <location>
        <begin position="429"/>
        <end position="445"/>
    </location>
</feature>
<dbReference type="InterPro" id="IPR029016">
    <property type="entry name" value="GAF-like_dom_sf"/>
</dbReference>
<evidence type="ECO:0000256" key="11">
    <source>
        <dbReference type="ARBA" id="ARBA00023012"/>
    </source>
</evidence>
<dbReference type="FunFam" id="3.40.50.300:FF:000483">
    <property type="entry name" value="Sensor histidine kinase KdpD"/>
    <property type="match status" value="1"/>
</dbReference>
<dbReference type="Pfam" id="PF00512">
    <property type="entry name" value="HisKA"/>
    <property type="match status" value="1"/>
</dbReference>
<keyword evidence="7" id="KW-0547">Nucleotide-binding</keyword>
<reference evidence="16" key="1">
    <citation type="submission" date="2021-02" db="EMBL/GenBank/DDBJ databases">
        <title>Thiocyanate and organic carbon inputs drive convergent selection for specific autotrophic Afipia and Thiobacillus strains within complex microbiomes.</title>
        <authorList>
            <person name="Huddy R.J."/>
            <person name="Sachdeva R."/>
            <person name="Kadzinga F."/>
            <person name="Kantor R.S."/>
            <person name="Harrison S.T.L."/>
            <person name="Banfield J.F."/>
        </authorList>
    </citation>
    <scope>NUCLEOTIDE SEQUENCE</scope>
    <source>
        <strain evidence="16">SCN18_13_7_16_R3_B_64_19</strain>
    </source>
</reference>
<dbReference type="Pfam" id="PF02702">
    <property type="entry name" value="KdpD"/>
    <property type="match status" value="1"/>
</dbReference>
<comment type="subcellular location">
    <subcellularLocation>
        <location evidence="2">Membrane</location>
        <topology evidence="2">Multi-pass membrane protein</topology>
    </subcellularLocation>
</comment>
<dbReference type="SMART" id="SM00388">
    <property type="entry name" value="HisKA"/>
    <property type="match status" value="1"/>
</dbReference>
<dbReference type="InterPro" id="IPR003852">
    <property type="entry name" value="Sig_transdc_His_kinase_KdpD_N"/>
</dbReference>
<keyword evidence="12 14" id="KW-0472">Membrane</keyword>
<comment type="function">
    <text evidence="13">Member of the two-component regulatory system KdpD/KdpE involved in the regulation of the kdp operon. KdpD may function as a membrane-associated protein kinase that phosphorylates KdpE in response to environmental signals.</text>
</comment>
<dbReference type="SUPFAM" id="SSF52402">
    <property type="entry name" value="Adenine nucleotide alpha hydrolases-like"/>
    <property type="match status" value="1"/>
</dbReference>
<evidence type="ECO:0000259" key="15">
    <source>
        <dbReference type="PROSITE" id="PS50109"/>
    </source>
</evidence>
<feature type="transmembrane region" description="Helical" evidence="14">
    <location>
        <begin position="481"/>
        <end position="504"/>
    </location>
</feature>
<protein>
    <recommendedName>
        <fullName evidence="3">histidine kinase</fullName>
        <ecNumber evidence="3">2.7.13.3</ecNumber>
    </recommendedName>
</protein>